<evidence type="ECO:0000313" key="9">
    <source>
        <dbReference type="EMBL" id="MBE1876095.1"/>
    </source>
</evidence>
<dbReference type="Gene3D" id="1.25.40.10">
    <property type="entry name" value="Tetratricopeptide repeat domain"/>
    <property type="match status" value="3"/>
</dbReference>
<evidence type="ECO:0000256" key="3">
    <source>
        <dbReference type="ARBA" id="ARBA00023125"/>
    </source>
</evidence>
<accession>A0ABR9MXH9</accession>
<protein>
    <submittedName>
        <fullName evidence="9">Tetratricopeptide repeat protein</fullName>
    </submittedName>
</protein>
<evidence type="ECO:0000256" key="7">
    <source>
        <dbReference type="SAM" id="MobiDB-lite"/>
    </source>
</evidence>
<evidence type="ECO:0000256" key="1">
    <source>
        <dbReference type="ARBA" id="ARBA00005820"/>
    </source>
</evidence>
<dbReference type="Pfam" id="PF13424">
    <property type="entry name" value="TPR_12"/>
    <property type="match status" value="3"/>
</dbReference>
<keyword evidence="2" id="KW-0805">Transcription regulation</keyword>
<organism evidence="9 10">
    <name type="scientific">Myceligenerans pegani</name>
    <dbReference type="NCBI Taxonomy" id="2776917"/>
    <lineage>
        <taxon>Bacteria</taxon>
        <taxon>Bacillati</taxon>
        <taxon>Actinomycetota</taxon>
        <taxon>Actinomycetes</taxon>
        <taxon>Micrococcales</taxon>
        <taxon>Promicromonosporaceae</taxon>
        <taxon>Myceligenerans</taxon>
    </lineage>
</organism>
<keyword evidence="4" id="KW-0804">Transcription</keyword>
<dbReference type="InterPro" id="IPR011990">
    <property type="entry name" value="TPR-like_helical_dom_sf"/>
</dbReference>
<keyword evidence="3 6" id="KW-0238">DNA-binding</keyword>
<dbReference type="InterPro" id="IPR051677">
    <property type="entry name" value="AfsR-DnrI-RedD_regulator"/>
</dbReference>
<dbReference type="SUPFAM" id="SSF48452">
    <property type="entry name" value="TPR-like"/>
    <property type="match status" value="3"/>
</dbReference>
<dbReference type="PANTHER" id="PTHR35807">
    <property type="entry name" value="TRANSCRIPTIONAL REGULATOR REDD-RELATED"/>
    <property type="match status" value="1"/>
</dbReference>
<reference evidence="9 10" key="1">
    <citation type="submission" date="2020-10" db="EMBL/GenBank/DDBJ databases">
        <title>Myceligenerans pegani sp. nov., an endophytic actinomycete isolated from Peganum harmala L. in Xinjiang, China.</title>
        <authorList>
            <person name="Xin L."/>
        </authorList>
    </citation>
    <scope>NUCLEOTIDE SEQUENCE [LARGE SCALE GENOMIC DNA]</scope>
    <source>
        <strain evidence="9 10">TRM65318</strain>
    </source>
</reference>
<feature type="repeat" description="TPR" evidence="5">
    <location>
        <begin position="741"/>
        <end position="774"/>
    </location>
</feature>
<dbReference type="Proteomes" id="UP000625527">
    <property type="component" value="Unassembled WGS sequence"/>
</dbReference>
<comment type="caution">
    <text evidence="9">The sequence shown here is derived from an EMBL/GenBank/DDBJ whole genome shotgun (WGS) entry which is preliminary data.</text>
</comment>
<evidence type="ECO:0000256" key="5">
    <source>
        <dbReference type="PROSITE-ProRule" id="PRU00339"/>
    </source>
</evidence>
<dbReference type="InterPro" id="IPR036388">
    <property type="entry name" value="WH-like_DNA-bd_sf"/>
</dbReference>
<sequence length="1034" mass="111569">MPLGPARQRAVLAVLLVEPGAMVSLDQLADRVWGARPPRSIRQTLHTYVSRLRSALGDAGGPRLEHRSGGYVLSAEESAVDLHRFRALVAEARGADDDRAAVLWPEALGLWRGEPFAGLDSDWLRSVAVALEGERLSAVLDHHEVVLRSGQHARLLPAVTEASAAYPLDERLAAQLMLTLYRCGRQAEALEHYEEIRRRLDDELGTDPGPELRDLHQRILRHDPRLTAPARAANPDPGGAVGAGPSDRPTPAQLPLDVAGFTGRDDDLRRLDQLVSGPASDPVSGASPGSMSGPVWGRVAGPARQDLTPPGPGGSARPVVIATISGTAGVGKTALAVHWAHRVADQFPDGQLYVNLRGYDPDQPMRPADALARFLTALGVPERDIPLDDDERAARYRSELAGRRMLIVLDNAGSVAQVRPLLPGGGSSLVVITSRDSLAGLVAVHGVHEVRLDLLSPGESVGLLHRLIGDRVAAEPAAAATLAEQCARLPLALRVAAVLATSRPERPLAEVVAELTDRQDRLELLDPGGDPYAAVHAVFSWSIQHLPEQAAHTFRRLGLHPGPDLDPYVAAAVTGLAPQRAHRILDALVNAHLLHRTGPDRYAMHDLLRAYATHLTTSQDTGEEREAAARRLLAYYQDAAVSAMDALHPADVLHRPEATTPGVLIPDLSRPDAARRWLESERFCVIAIAEHAAEHHLSAYVSGLARILHRYVGDTHLTDLLTINGYALRAAERTGDRTGRAYALLQLGTGYTRVTEYEPAIDHLQRALDLFREIGDTAGEARALGGRGIVRCRLGSYDEAIEDHRAAIALARRDGDRAAEAVGLINLGIVEERMGNYLRAAEIEHQTLAIMRDIGARNLESVALNNLANAEMELGRYTSAIEHVHQALAIIDELGSPMNRAHTLDTLGALHLRLGEPRTAGTYFRQALAHYRRIGERNDLADSINGLGEVAQITGDPVAALSFHTEALAIATVGASRQRQARAHAGIADAHRALGDTDRARTHYEQAHLIYAELDKPEADEVHARLGELSAAAP</sequence>
<dbReference type="PROSITE" id="PS50005">
    <property type="entry name" value="TPR"/>
    <property type="match status" value="1"/>
</dbReference>
<dbReference type="InterPro" id="IPR016032">
    <property type="entry name" value="Sig_transdc_resp-reg_C-effctor"/>
</dbReference>
<dbReference type="InterPro" id="IPR027417">
    <property type="entry name" value="P-loop_NTPase"/>
</dbReference>
<dbReference type="SMART" id="SM01043">
    <property type="entry name" value="BTAD"/>
    <property type="match status" value="1"/>
</dbReference>
<feature type="DNA-binding region" description="OmpR/PhoB-type" evidence="6">
    <location>
        <begin position="1"/>
        <end position="75"/>
    </location>
</feature>
<proteinExistence type="inferred from homology"/>
<dbReference type="SUPFAM" id="SSF46894">
    <property type="entry name" value="C-terminal effector domain of the bipartite response regulators"/>
    <property type="match status" value="1"/>
</dbReference>
<evidence type="ECO:0000259" key="8">
    <source>
        <dbReference type="PROSITE" id="PS51755"/>
    </source>
</evidence>
<feature type="domain" description="OmpR/PhoB-type" evidence="8">
    <location>
        <begin position="1"/>
        <end position="75"/>
    </location>
</feature>
<keyword evidence="5" id="KW-0802">TPR repeat</keyword>
<dbReference type="SUPFAM" id="SSF52540">
    <property type="entry name" value="P-loop containing nucleoside triphosphate hydrolases"/>
    <property type="match status" value="1"/>
</dbReference>
<feature type="region of interest" description="Disordered" evidence="7">
    <location>
        <begin position="226"/>
        <end position="263"/>
    </location>
</feature>
<dbReference type="Pfam" id="PF00486">
    <property type="entry name" value="Trans_reg_C"/>
    <property type="match status" value="1"/>
</dbReference>
<dbReference type="Gene3D" id="1.10.10.10">
    <property type="entry name" value="Winged helix-like DNA-binding domain superfamily/Winged helix DNA-binding domain"/>
    <property type="match status" value="1"/>
</dbReference>
<dbReference type="InterPro" id="IPR001867">
    <property type="entry name" value="OmpR/PhoB-type_DNA-bd"/>
</dbReference>
<evidence type="ECO:0000313" key="10">
    <source>
        <dbReference type="Proteomes" id="UP000625527"/>
    </source>
</evidence>
<dbReference type="PROSITE" id="PS51755">
    <property type="entry name" value="OMPR_PHOB"/>
    <property type="match status" value="1"/>
</dbReference>
<dbReference type="PANTHER" id="PTHR35807:SF1">
    <property type="entry name" value="TRANSCRIPTIONAL REGULATOR REDD"/>
    <property type="match status" value="1"/>
</dbReference>
<evidence type="ECO:0000256" key="2">
    <source>
        <dbReference type="ARBA" id="ARBA00023015"/>
    </source>
</evidence>
<dbReference type="CDD" id="cd15831">
    <property type="entry name" value="BTAD"/>
    <property type="match status" value="1"/>
</dbReference>
<dbReference type="Gene3D" id="3.40.50.300">
    <property type="entry name" value="P-loop containing nucleotide triphosphate hydrolases"/>
    <property type="match status" value="1"/>
</dbReference>
<comment type="similarity">
    <text evidence="1">Belongs to the AfsR/DnrI/RedD regulatory family.</text>
</comment>
<dbReference type="InterPro" id="IPR005158">
    <property type="entry name" value="BTAD"/>
</dbReference>
<dbReference type="SMART" id="SM00028">
    <property type="entry name" value="TPR"/>
    <property type="match status" value="7"/>
</dbReference>
<evidence type="ECO:0000256" key="6">
    <source>
        <dbReference type="PROSITE-ProRule" id="PRU01091"/>
    </source>
</evidence>
<dbReference type="SMART" id="SM00862">
    <property type="entry name" value="Trans_reg_C"/>
    <property type="match status" value="1"/>
</dbReference>
<keyword evidence="10" id="KW-1185">Reference proteome</keyword>
<name>A0ABR9MXH9_9MICO</name>
<dbReference type="EMBL" id="JADAQT010000078">
    <property type="protein sequence ID" value="MBE1876095.1"/>
    <property type="molecule type" value="Genomic_DNA"/>
</dbReference>
<gene>
    <name evidence="9" type="ORF">IHE71_10290</name>
</gene>
<evidence type="ECO:0000256" key="4">
    <source>
        <dbReference type="ARBA" id="ARBA00023163"/>
    </source>
</evidence>
<dbReference type="InterPro" id="IPR019734">
    <property type="entry name" value="TPR_rpt"/>
</dbReference>
<dbReference type="Pfam" id="PF03704">
    <property type="entry name" value="BTAD"/>
    <property type="match status" value="1"/>
</dbReference>
<dbReference type="PRINTS" id="PR00364">
    <property type="entry name" value="DISEASERSIST"/>
</dbReference>